<dbReference type="RefSeq" id="WP_090915281.1">
    <property type="nucleotide sequence ID" value="NZ_FMVM01000001.1"/>
</dbReference>
<dbReference type="NCBIfam" id="NF000582">
    <property type="entry name" value="PRK00006.1"/>
    <property type="match status" value="1"/>
</dbReference>
<evidence type="ECO:0000256" key="10">
    <source>
        <dbReference type="ARBA" id="ARBA00025049"/>
    </source>
</evidence>
<keyword evidence="8" id="KW-0443">Lipid metabolism</keyword>
<evidence type="ECO:0000256" key="1">
    <source>
        <dbReference type="ARBA" id="ARBA00001055"/>
    </source>
</evidence>
<reference evidence="12" key="1">
    <citation type="submission" date="2016-10" db="EMBL/GenBank/DDBJ databases">
        <authorList>
            <person name="Varghese N."/>
            <person name="Submissions S."/>
        </authorList>
    </citation>
    <scope>NUCLEOTIDE SEQUENCE [LARGE SCALE GENOMIC DNA]</scope>
    <source>
        <strain evidence="12">BL9</strain>
    </source>
</reference>
<protein>
    <recommendedName>
        <fullName evidence="4">3-hydroxyacyl-[acyl-carrier-protein] dehydratase</fullName>
        <ecNumber evidence="4">4.2.1.59</ecNumber>
    </recommendedName>
</protein>
<comment type="catalytic activity">
    <reaction evidence="1">
        <text>a (3R)-hydroxyacyl-[ACP] = a (2E)-enoyl-[ACP] + H2O</text>
        <dbReference type="Rhea" id="RHEA:13097"/>
        <dbReference type="Rhea" id="RHEA-COMP:9925"/>
        <dbReference type="Rhea" id="RHEA-COMP:9945"/>
        <dbReference type="ChEBI" id="CHEBI:15377"/>
        <dbReference type="ChEBI" id="CHEBI:78784"/>
        <dbReference type="ChEBI" id="CHEBI:78827"/>
        <dbReference type="EC" id="4.2.1.59"/>
    </reaction>
</comment>
<dbReference type="STRING" id="582692.SAMN05720606_101331"/>
<dbReference type="EMBL" id="FMVM01000001">
    <property type="protein sequence ID" value="SCX88304.1"/>
    <property type="molecule type" value="Genomic_DNA"/>
</dbReference>
<dbReference type="GO" id="GO:0009245">
    <property type="term" value="P:lipid A biosynthetic process"/>
    <property type="evidence" value="ECO:0007669"/>
    <property type="project" value="UniProtKB-KW"/>
</dbReference>
<dbReference type="Pfam" id="PF07977">
    <property type="entry name" value="FabA"/>
    <property type="match status" value="1"/>
</dbReference>
<proteinExistence type="inferred from homology"/>
<evidence type="ECO:0000256" key="2">
    <source>
        <dbReference type="ARBA" id="ARBA00004496"/>
    </source>
</evidence>
<dbReference type="AlphaFoldDB" id="A0A1G5BE16"/>
<comment type="function">
    <text evidence="10">Involved in unsaturated fatty acids biosynthesis. Catalyzes the dehydration of short chain beta-hydroxyacyl-ACPs and long chain saturated and unsaturated beta-hydroxyacyl-ACPs.</text>
</comment>
<dbReference type="InterPro" id="IPR013114">
    <property type="entry name" value="FabA_FabZ"/>
</dbReference>
<sequence>MVEIKSILPHEYPFVLVDKILEIDYMKSSKGYKNISHNEPWVAGHFPDNAIYPGVLMIETMAQIGGFIFVEPEVKTINYRMLLCGVNNLKLIRPVVPGDQLIVEASLEQSIGHIFQIKCVAYVNNVIVSKGLISLAQTEV</sequence>
<dbReference type="InterPro" id="IPR029069">
    <property type="entry name" value="HotDog_dom_sf"/>
</dbReference>
<comment type="similarity">
    <text evidence="3">Belongs to the thioester dehydratase family. FabZ subfamily.</text>
</comment>
<evidence type="ECO:0000256" key="4">
    <source>
        <dbReference type="ARBA" id="ARBA00013167"/>
    </source>
</evidence>
<keyword evidence="7" id="KW-0441">Lipid A biosynthesis</keyword>
<dbReference type="PANTHER" id="PTHR30272:SF1">
    <property type="entry name" value="3-HYDROXYACYL-[ACYL-CARRIER-PROTEIN] DEHYDRATASE"/>
    <property type="match status" value="1"/>
</dbReference>
<dbReference type="SUPFAM" id="SSF54637">
    <property type="entry name" value="Thioesterase/thiol ester dehydrase-isomerase"/>
    <property type="match status" value="1"/>
</dbReference>
<evidence type="ECO:0000256" key="5">
    <source>
        <dbReference type="ARBA" id="ARBA00022490"/>
    </source>
</evidence>
<dbReference type="EC" id="4.2.1.59" evidence="4"/>
<evidence type="ECO:0000313" key="12">
    <source>
        <dbReference type="Proteomes" id="UP000198538"/>
    </source>
</evidence>
<name>A0A1G5BE16_9BACL</name>
<organism evidence="11 12">
    <name type="scientific">Paenibacillus polysaccharolyticus</name>
    <dbReference type="NCBI Taxonomy" id="582692"/>
    <lineage>
        <taxon>Bacteria</taxon>
        <taxon>Bacillati</taxon>
        <taxon>Bacillota</taxon>
        <taxon>Bacilli</taxon>
        <taxon>Bacillales</taxon>
        <taxon>Paenibacillaceae</taxon>
        <taxon>Paenibacillus</taxon>
    </lineage>
</organism>
<evidence type="ECO:0000256" key="8">
    <source>
        <dbReference type="ARBA" id="ARBA00023098"/>
    </source>
</evidence>
<evidence type="ECO:0000256" key="9">
    <source>
        <dbReference type="ARBA" id="ARBA00023239"/>
    </source>
</evidence>
<keyword evidence="6" id="KW-0444">Lipid biosynthesis</keyword>
<comment type="subcellular location">
    <subcellularLocation>
        <location evidence="2">Cytoplasm</location>
    </subcellularLocation>
</comment>
<evidence type="ECO:0000256" key="7">
    <source>
        <dbReference type="ARBA" id="ARBA00022556"/>
    </source>
</evidence>
<dbReference type="GO" id="GO:0019171">
    <property type="term" value="F:(3R)-hydroxyacyl-[acyl-carrier-protein] dehydratase activity"/>
    <property type="evidence" value="ECO:0007669"/>
    <property type="project" value="UniProtKB-EC"/>
</dbReference>
<dbReference type="Proteomes" id="UP000198538">
    <property type="component" value="Unassembled WGS sequence"/>
</dbReference>
<evidence type="ECO:0000256" key="6">
    <source>
        <dbReference type="ARBA" id="ARBA00022516"/>
    </source>
</evidence>
<keyword evidence="9" id="KW-0456">Lyase</keyword>
<gene>
    <name evidence="11" type="ORF">SAMN05720606_101331</name>
</gene>
<dbReference type="GO" id="GO:0005737">
    <property type="term" value="C:cytoplasm"/>
    <property type="evidence" value="ECO:0007669"/>
    <property type="project" value="UniProtKB-SubCell"/>
</dbReference>
<dbReference type="GO" id="GO:0016020">
    <property type="term" value="C:membrane"/>
    <property type="evidence" value="ECO:0007669"/>
    <property type="project" value="GOC"/>
</dbReference>
<dbReference type="CDD" id="cd01288">
    <property type="entry name" value="FabZ"/>
    <property type="match status" value="1"/>
</dbReference>
<keyword evidence="12" id="KW-1185">Reference proteome</keyword>
<evidence type="ECO:0000313" key="11">
    <source>
        <dbReference type="EMBL" id="SCX88304.1"/>
    </source>
</evidence>
<dbReference type="Gene3D" id="3.10.129.10">
    <property type="entry name" value="Hotdog Thioesterase"/>
    <property type="match status" value="1"/>
</dbReference>
<dbReference type="FunFam" id="3.10.129.10:FF:000001">
    <property type="entry name" value="3-hydroxyacyl-[acyl-carrier-protein] dehydratase FabZ"/>
    <property type="match status" value="1"/>
</dbReference>
<accession>A0A1G5BE16</accession>
<dbReference type="PANTHER" id="PTHR30272">
    <property type="entry name" value="3-HYDROXYACYL-[ACYL-CARRIER-PROTEIN] DEHYDRATASE"/>
    <property type="match status" value="1"/>
</dbReference>
<evidence type="ECO:0000256" key="3">
    <source>
        <dbReference type="ARBA" id="ARBA00009174"/>
    </source>
</evidence>
<keyword evidence="5" id="KW-0963">Cytoplasm</keyword>